<dbReference type="Gene3D" id="3.40.50.300">
    <property type="entry name" value="P-loop containing nucleotide triphosphate hydrolases"/>
    <property type="match status" value="2"/>
</dbReference>
<keyword evidence="4 8" id="KW-0347">Helicase</keyword>
<dbReference type="InterPro" id="IPR000160">
    <property type="entry name" value="GGDEF_dom"/>
</dbReference>
<dbReference type="GO" id="GO:0005524">
    <property type="term" value="F:ATP binding"/>
    <property type="evidence" value="ECO:0007669"/>
    <property type="project" value="UniProtKB-KW"/>
</dbReference>
<evidence type="ECO:0000256" key="5">
    <source>
        <dbReference type="ARBA" id="ARBA00022840"/>
    </source>
</evidence>
<keyword evidence="2" id="KW-0547">Nucleotide-binding</keyword>
<dbReference type="InterPro" id="IPR041677">
    <property type="entry name" value="DNA2/NAM7_AAA_11"/>
</dbReference>
<keyword evidence="5" id="KW-0067">ATP-binding</keyword>
<evidence type="ECO:0000256" key="2">
    <source>
        <dbReference type="ARBA" id="ARBA00022741"/>
    </source>
</evidence>
<reference evidence="8" key="1">
    <citation type="submission" date="2022-08" db="EMBL/GenBank/DDBJ databases">
        <authorList>
            <person name="Tistechok S."/>
            <person name="Samborskyy M."/>
            <person name="Roman I."/>
        </authorList>
    </citation>
    <scope>NUCLEOTIDE SEQUENCE</scope>
    <source>
        <strain evidence="8">DSM 103496</strain>
    </source>
</reference>
<protein>
    <submittedName>
        <fullName evidence="8">DEAD/DEAH box helicase family protein</fullName>
    </submittedName>
</protein>
<dbReference type="InterPro" id="IPR047187">
    <property type="entry name" value="SF1_C_Upf1"/>
</dbReference>
<dbReference type="Pfam" id="PF13086">
    <property type="entry name" value="AAA_11"/>
    <property type="match status" value="1"/>
</dbReference>
<comment type="similarity">
    <text evidence="1">Belongs to the DNA2/NAM7 helicase family.</text>
</comment>
<dbReference type="PROSITE" id="PS50887">
    <property type="entry name" value="GGDEF"/>
    <property type="match status" value="1"/>
</dbReference>
<dbReference type="Proteomes" id="UP001141259">
    <property type="component" value="Unassembled WGS sequence"/>
</dbReference>
<evidence type="ECO:0000256" key="3">
    <source>
        <dbReference type="ARBA" id="ARBA00022801"/>
    </source>
</evidence>
<dbReference type="InterPro" id="IPR027417">
    <property type="entry name" value="P-loop_NTPase"/>
</dbReference>
<sequence>MRSVQLPLNGVIHLVASAEDDHRLREKIRNHPGLPQSVEQLVTELSTTFGAGVPATVEEPNRLNGGRTLLVHGSAWSARLEPTHSGRGYKVKRIDPLRIRDHHRLARHFLSLHTNGWRRVESLYELGEGAHSFWPHIEQQWERLVNSRAEASATPAPEPHHTAFLDTVGQVVDASERIAAAAARSARPYPYREITPVGEQRQGTHAVYGFTMVGEGAPEESAFVQVKGYDEHRGQVVRLDGRLVTVRFDEAVDWQSLPKTGELETTTSTVVFKKQREAITALRDRRTRNPRLLPALVDARTLWLNAAKDTPTEALDPDQTQAFRRAVAVEDLMLVLGPPGTGKTRVISQVANAVARGDGWTRPPRRVLVTSHSNRAVDNILPRLPPDLVVVRVGNPGTVTDEGRPYLLDEQARQLRGQIIAGVDRGLREFTDLEVAQRWADELADRVDGLVAAFAGADAARAAVAAARRAVGGPAQAAVDGLEWTLADLDRRLARVHRAIDRAVRVGRVPLLGWWGRWRTAALRSRAHQFDVTRHGHAEGLRHAQQYLDAVTNDSPEVRHAVSALADRWDRTEKARDAALTAAHASRAAVGGSEPPPLVRDTSDMTATRQDLTGLVSWLRVRLPLLRVRARLLGEWHQEVSGATTQLHPELIRYAHVIAATTIGTASRPELSDVDFDLVVVDEAGQIGTADLLVPLVRARRAVLVGDQQQLPPFLDSEVEAWGEEVGDPRVRELLTTSALERLADRLPRTNVVPLTWQRRMPAVIADFSSRMFYGGKLRTAGAHVHDDDLFGSPMVFVDTARLPARQQRELPARDLDHRQNGYCNPAEALLLSRLAAHYEAAGRDWAVIVPYTAQVKAITSAIVGLIGDEPRVKLNVGSVDSFQGGERQVILYGFTRSNRDGNVGFLRELRRANVAFTRAKEQLVLVGDLDTLTMARDSGFRDLARALRDHVATVGEIRQYDEVLNRIGGR</sequence>
<organism evidence="8 9">
    <name type="scientific">Umezawaea endophytica</name>
    <dbReference type="NCBI Taxonomy" id="1654476"/>
    <lineage>
        <taxon>Bacteria</taxon>
        <taxon>Bacillati</taxon>
        <taxon>Actinomycetota</taxon>
        <taxon>Actinomycetes</taxon>
        <taxon>Pseudonocardiales</taxon>
        <taxon>Pseudonocardiaceae</taxon>
        <taxon>Umezawaea</taxon>
    </lineage>
</organism>
<dbReference type="GO" id="GO:0016787">
    <property type="term" value="F:hydrolase activity"/>
    <property type="evidence" value="ECO:0007669"/>
    <property type="project" value="UniProtKB-KW"/>
</dbReference>
<evidence type="ECO:0000313" key="9">
    <source>
        <dbReference type="Proteomes" id="UP001141259"/>
    </source>
</evidence>
<dbReference type="RefSeq" id="WP_259625861.1">
    <property type="nucleotide sequence ID" value="NZ_JANYMP010000013.1"/>
</dbReference>
<dbReference type="SUPFAM" id="SSF52540">
    <property type="entry name" value="P-loop containing nucleoside triphosphate hydrolases"/>
    <property type="match status" value="1"/>
</dbReference>
<dbReference type="InterPro" id="IPR050534">
    <property type="entry name" value="Coronavir_polyprotein_1ab"/>
</dbReference>
<evidence type="ECO:0000313" key="8">
    <source>
        <dbReference type="EMBL" id="MCS7480367.1"/>
    </source>
</evidence>
<evidence type="ECO:0000256" key="4">
    <source>
        <dbReference type="ARBA" id="ARBA00022806"/>
    </source>
</evidence>
<dbReference type="PANTHER" id="PTHR43788">
    <property type="entry name" value="DNA2/NAM7 HELICASE FAMILY MEMBER"/>
    <property type="match status" value="1"/>
</dbReference>
<dbReference type="InterPro" id="IPR041679">
    <property type="entry name" value="DNA2/NAM7-like_C"/>
</dbReference>
<dbReference type="PANTHER" id="PTHR43788:SF8">
    <property type="entry name" value="DNA-BINDING PROTEIN SMUBP-2"/>
    <property type="match status" value="1"/>
</dbReference>
<keyword evidence="3" id="KW-0378">Hydrolase</keyword>
<dbReference type="EMBL" id="JANYMP010000013">
    <property type="protein sequence ID" value="MCS7480367.1"/>
    <property type="molecule type" value="Genomic_DNA"/>
</dbReference>
<keyword evidence="9" id="KW-1185">Reference proteome</keyword>
<dbReference type="CDD" id="cd18808">
    <property type="entry name" value="SF1_C_Upf1"/>
    <property type="match status" value="1"/>
</dbReference>
<dbReference type="Pfam" id="PF13087">
    <property type="entry name" value="AAA_12"/>
    <property type="match status" value="1"/>
</dbReference>
<evidence type="ECO:0000259" key="7">
    <source>
        <dbReference type="PROSITE" id="PS50887"/>
    </source>
</evidence>
<dbReference type="GO" id="GO:0043139">
    <property type="term" value="F:5'-3' DNA helicase activity"/>
    <property type="evidence" value="ECO:0007669"/>
    <property type="project" value="TreeGrafter"/>
</dbReference>
<feature type="domain" description="GGDEF" evidence="7">
    <location>
        <begin position="921"/>
        <end position="971"/>
    </location>
</feature>
<evidence type="ECO:0000256" key="1">
    <source>
        <dbReference type="ARBA" id="ARBA00007913"/>
    </source>
</evidence>
<name>A0A9X2VQK6_9PSEU</name>
<evidence type="ECO:0000256" key="6">
    <source>
        <dbReference type="SAM" id="MobiDB-lite"/>
    </source>
</evidence>
<feature type="region of interest" description="Disordered" evidence="6">
    <location>
        <begin position="580"/>
        <end position="602"/>
    </location>
</feature>
<comment type="caution">
    <text evidence="8">The sequence shown here is derived from an EMBL/GenBank/DDBJ whole genome shotgun (WGS) entry which is preliminary data.</text>
</comment>
<gene>
    <name evidence="8" type="ORF">NZH93_26225</name>
</gene>
<dbReference type="AlphaFoldDB" id="A0A9X2VQK6"/>
<proteinExistence type="inferred from homology"/>
<feature type="compositionally biased region" description="Low complexity" evidence="6">
    <location>
        <begin position="580"/>
        <end position="589"/>
    </location>
</feature>
<accession>A0A9X2VQK6</accession>